<evidence type="ECO:0000313" key="22">
    <source>
        <dbReference type="EMBL" id="SOU92573.1"/>
    </source>
</evidence>
<comment type="similarity">
    <text evidence="5">Belongs to the nitrite and sulfite reductase 4Fe-4S domain family.</text>
</comment>
<reference evidence="22" key="1">
    <citation type="submission" date="2017-12" db="EMBL/GenBank/DDBJ databases">
        <authorList>
            <consortium name="SysMetEx"/>
        </authorList>
    </citation>
    <scope>NUCLEOTIDE SEQUENCE</scope>
    <source>
        <strain evidence="22">Pb_238</strain>
    </source>
</reference>
<evidence type="ECO:0000259" key="18">
    <source>
        <dbReference type="Pfam" id="PF03460"/>
    </source>
</evidence>
<dbReference type="InterPro" id="IPR007419">
    <property type="entry name" value="BFD-like_2Fe2S-bd_dom"/>
</dbReference>
<keyword evidence="10" id="KW-0479">Metal-binding</keyword>
<dbReference type="PRINTS" id="PR00411">
    <property type="entry name" value="PNDRDTASEI"/>
</dbReference>
<evidence type="ECO:0000256" key="9">
    <source>
        <dbReference type="ARBA" id="ARBA00022714"/>
    </source>
</evidence>
<comment type="cofactor">
    <cofactor evidence="3">
        <name>FAD</name>
        <dbReference type="ChEBI" id="CHEBI:57692"/>
    </cofactor>
</comment>
<keyword evidence="8" id="KW-0285">Flavoprotein</keyword>
<dbReference type="SUPFAM" id="SSF51905">
    <property type="entry name" value="FAD/NAD(P)-binding domain"/>
    <property type="match status" value="2"/>
</dbReference>
<comment type="cofactor">
    <cofactor evidence="16">
        <name>[2Fe-2S] cluster</name>
        <dbReference type="ChEBI" id="CHEBI:190135"/>
    </cofactor>
</comment>
<dbReference type="InterPro" id="IPR036136">
    <property type="entry name" value="Nit/Sulf_reduc_fer-like_dom_sf"/>
</dbReference>
<feature type="domain" description="Nitrite/sulphite reductase 4Fe-4S" evidence="17">
    <location>
        <begin position="891"/>
        <end position="1037"/>
    </location>
</feature>
<evidence type="ECO:0000259" key="17">
    <source>
        <dbReference type="Pfam" id="PF01077"/>
    </source>
</evidence>
<evidence type="ECO:0000256" key="11">
    <source>
        <dbReference type="ARBA" id="ARBA00022827"/>
    </source>
</evidence>
<feature type="domain" description="BFD-like [2Fe-2S]-binding" evidence="19">
    <location>
        <begin position="414"/>
        <end position="463"/>
    </location>
</feature>
<dbReference type="InterPro" id="IPR052034">
    <property type="entry name" value="NasD-like"/>
</dbReference>
<comment type="cofactor">
    <cofactor evidence="1">
        <name>siroheme</name>
        <dbReference type="ChEBI" id="CHEBI:60052"/>
    </cofactor>
</comment>
<dbReference type="Pfam" id="PF18267">
    <property type="entry name" value="Rubredoxin_C"/>
    <property type="match status" value="1"/>
</dbReference>
<dbReference type="OrthoDB" id="9768666at2"/>
<dbReference type="Gene3D" id="1.10.10.1100">
    <property type="entry name" value="BFD-like [2Fe-2S]-binding domain"/>
    <property type="match status" value="1"/>
</dbReference>
<accession>A0A2I2MGX8</accession>
<evidence type="ECO:0000256" key="7">
    <source>
        <dbReference type="ARBA" id="ARBA00022617"/>
    </source>
</evidence>
<feature type="domain" description="NADH-rubredoxin oxidoreductase C-terminal" evidence="21">
    <location>
        <begin position="320"/>
        <end position="387"/>
    </location>
</feature>
<proteinExistence type="inferred from homology"/>
<keyword evidence="7" id="KW-0349">Heme</keyword>
<dbReference type="InterPro" id="IPR041575">
    <property type="entry name" value="Rubredoxin_C"/>
</dbReference>
<keyword evidence="12 22" id="KW-0560">Oxidoreductase</keyword>
<evidence type="ECO:0000256" key="16">
    <source>
        <dbReference type="ARBA" id="ARBA00034078"/>
    </source>
</evidence>
<dbReference type="Pfam" id="PF04324">
    <property type="entry name" value="Fer2_BFD"/>
    <property type="match status" value="1"/>
</dbReference>
<dbReference type="AlphaFoldDB" id="A0A2I2MGX8"/>
<evidence type="ECO:0000256" key="12">
    <source>
        <dbReference type="ARBA" id="ARBA00023002"/>
    </source>
</evidence>
<dbReference type="GO" id="GO:0106316">
    <property type="term" value="F:nitrite reductase (NADH) activity"/>
    <property type="evidence" value="ECO:0007669"/>
    <property type="project" value="UniProtKB-EC"/>
</dbReference>
<dbReference type="Pfam" id="PF01077">
    <property type="entry name" value="NIR_SIR"/>
    <property type="match status" value="2"/>
</dbReference>
<feature type="domain" description="Nitrite/Sulfite reductase ferredoxin-like" evidence="18">
    <location>
        <begin position="820"/>
        <end position="877"/>
    </location>
</feature>
<dbReference type="EC" id="1.7.1.15" evidence="22"/>
<dbReference type="GO" id="GO:0020037">
    <property type="term" value="F:heme binding"/>
    <property type="evidence" value="ECO:0007669"/>
    <property type="project" value="InterPro"/>
</dbReference>
<comment type="pathway">
    <text evidence="4">Nitrogen metabolism; nitrate reduction (assimilation).</text>
</comment>
<sequence length="1072" mass="116544">MKLVIIGNGMAADAVLDAWTQRTPTFRDPWDVTVFGDEPGTAYNRVLLVDLLTGRKMTDNLLLKTEDWYASQRISLRSGVRIVRIDPEQKAVFDKTGNRTGYDRLLLAVGARPFLPPVPGVSLKGVHVLRTLEDVVAIRTKARKEGDAVVVGGGLLGLEAARGLSDLGMRVRVLHLKDRVMDQQLDTSGGMLLQKELERMGIEIRLNAVLSGVLGKDAVEAVLLENGEQIPADLVLVSAGVMPDTTLAAACGIPVQRGILVDDHLRTGIPEIFAVGDAVEHRGICYGLVAPLREQARVAVHNMTAADGEPPLLYEGTRCATTLKVSGISVTSAGEIHGGEGTESHIVLDSRRGVYRKFVLRGDTLAGAILVGDTQGSPKALRLIESGESLGESRHELFGTAPAGPASAPDDQELVCTCHGITRGTIVGAVKTKGLKSRDEVARYTKASTGCGSCAQTVADIVSQVRLPLPKSAASAPAATAVPSPELPMVRTLLSDYPPAYPKMLEIERIKKEGLGLDFSAIFSKGITAMSEDDFYRLKTYGVCSQKHPGFFMIRIRVPGGRLSPEQALAVGDLAERYGNGWAHLSTRQNIELHWVTLKDIPDIWDKLDSVGLSTRSSCGHTMRNVMACPHGSVNPDALADVLPVARMVSDYFVQRSDLINTGLPNRLNIVFSACPECDPDVWINDIGFRVVHDPQKSGRMGFELWTGGSLGAHPVLGFRLKDFLTPDDVLPACQAIFEIYIKHGNRNKARSRLKWLIEQWGKEKFSGVFEQVFRTKRLFPETPRVPFPPLSSEEASSFSWILPRLPEGCFRQRRADHVRIPVGVPLGEIRGRVLTALAEALRSAGKGEIQLTREQNFEIQDLPARHATKILKALERANLAPQKIGDVPHLVACPGTEFCVLAVTDSQGVAHSLLKDLENGPARTSGLLHDATIAVSGCPNSCAKHQIADIGLSGGMTTVGEDRRYAYSLYLGGSMKKEVHLGEAILKGLTEEMLIPVLHTLFECIEDDRQGRETLSEVVERLGARPIGRKLEDRLQVLRPKIWEKIRMECQLNDLQASVAGEIADINGGGS</sequence>
<evidence type="ECO:0000256" key="13">
    <source>
        <dbReference type="ARBA" id="ARBA00023004"/>
    </source>
</evidence>
<dbReference type="EMBL" id="LT966316">
    <property type="protein sequence ID" value="SOU92573.1"/>
    <property type="molecule type" value="Genomic_DNA"/>
</dbReference>
<keyword evidence="9" id="KW-0001">2Fe-2S</keyword>
<dbReference type="Gene3D" id="3.90.480.10">
    <property type="entry name" value="Sulfite Reductase Hemoprotein,Domain 2"/>
    <property type="match status" value="1"/>
</dbReference>
<dbReference type="InterPro" id="IPR045854">
    <property type="entry name" value="NO2/SO3_Rdtase_4Fe4S_sf"/>
</dbReference>
<evidence type="ECO:0000256" key="8">
    <source>
        <dbReference type="ARBA" id="ARBA00022630"/>
    </source>
</evidence>
<evidence type="ECO:0000256" key="4">
    <source>
        <dbReference type="ARBA" id="ARBA00005096"/>
    </source>
</evidence>
<dbReference type="GO" id="GO:0051539">
    <property type="term" value="F:4 iron, 4 sulfur cluster binding"/>
    <property type="evidence" value="ECO:0007669"/>
    <property type="project" value="UniProtKB-KW"/>
</dbReference>
<dbReference type="InterPro" id="IPR016156">
    <property type="entry name" value="FAD/NAD-linked_Rdtase_dimer_sf"/>
</dbReference>
<evidence type="ECO:0000256" key="3">
    <source>
        <dbReference type="ARBA" id="ARBA00001974"/>
    </source>
</evidence>
<organism evidence="22">
    <name type="scientific">Leptospirillum ferriphilum</name>
    <dbReference type="NCBI Taxonomy" id="178606"/>
    <lineage>
        <taxon>Bacteria</taxon>
        <taxon>Pseudomonadati</taxon>
        <taxon>Nitrospirota</taxon>
        <taxon>Nitrospiria</taxon>
        <taxon>Nitrospirales</taxon>
        <taxon>Nitrospiraceae</taxon>
        <taxon>Leptospirillum</taxon>
    </lineage>
</organism>
<protein>
    <submittedName>
        <fullName evidence="22">Nitrite reductase (NADH) large subunit</fullName>
        <ecNumber evidence="22">1.7.1.15</ecNumber>
    </submittedName>
</protein>
<feature type="domain" description="Nitrite/Sulfite reductase ferredoxin-like" evidence="18">
    <location>
        <begin position="546"/>
        <end position="610"/>
    </location>
</feature>
<dbReference type="Gene3D" id="3.30.390.30">
    <property type="match status" value="1"/>
</dbReference>
<dbReference type="InterPro" id="IPR041854">
    <property type="entry name" value="BFD-like_2Fe2S-bd_dom_sf"/>
</dbReference>
<keyword evidence="13" id="KW-0408">Iron</keyword>
<dbReference type="SUPFAM" id="SSF56014">
    <property type="entry name" value="Nitrite and sulphite reductase 4Fe-4S domain-like"/>
    <property type="match status" value="2"/>
</dbReference>
<keyword evidence="6" id="KW-0004">4Fe-4S</keyword>
<evidence type="ECO:0000259" key="20">
    <source>
        <dbReference type="Pfam" id="PF07992"/>
    </source>
</evidence>
<evidence type="ECO:0000256" key="15">
    <source>
        <dbReference type="ARBA" id="ARBA00023063"/>
    </source>
</evidence>
<feature type="domain" description="FAD/NAD(P)-binding" evidence="20">
    <location>
        <begin position="1"/>
        <end position="284"/>
    </location>
</feature>
<dbReference type="Pfam" id="PF03460">
    <property type="entry name" value="NIR_SIR_ferr"/>
    <property type="match status" value="2"/>
</dbReference>
<dbReference type="InterPro" id="IPR006066">
    <property type="entry name" value="NO2/SO3_Rdtase_FeS/sirohaem_BS"/>
</dbReference>
<evidence type="ECO:0000256" key="1">
    <source>
        <dbReference type="ARBA" id="ARBA00001929"/>
    </source>
</evidence>
<dbReference type="GO" id="GO:0042128">
    <property type="term" value="P:nitrate assimilation"/>
    <property type="evidence" value="ECO:0007669"/>
    <property type="project" value="UniProtKB-UniPathway"/>
</dbReference>
<dbReference type="Gene3D" id="3.50.50.60">
    <property type="entry name" value="FAD/NAD(P)-binding domain"/>
    <property type="match status" value="2"/>
</dbReference>
<dbReference type="UniPathway" id="UPA00653"/>
<dbReference type="PANTHER" id="PTHR43809">
    <property type="entry name" value="NITRITE REDUCTASE (NADH) LARGE SUBUNIT"/>
    <property type="match status" value="1"/>
</dbReference>
<dbReference type="RefSeq" id="WP_099590500.1">
    <property type="nucleotide sequence ID" value="NZ_OBMB01000001.1"/>
</dbReference>
<evidence type="ECO:0000256" key="5">
    <source>
        <dbReference type="ARBA" id="ARBA00010429"/>
    </source>
</evidence>
<evidence type="ECO:0000256" key="14">
    <source>
        <dbReference type="ARBA" id="ARBA00023014"/>
    </source>
</evidence>
<dbReference type="InterPro" id="IPR036188">
    <property type="entry name" value="FAD/NAD-bd_sf"/>
</dbReference>
<dbReference type="SUPFAM" id="SSF55124">
    <property type="entry name" value="Nitrite/Sulfite reductase N-terminal domain-like"/>
    <property type="match status" value="2"/>
</dbReference>
<dbReference type="GO" id="GO:0051537">
    <property type="term" value="F:2 iron, 2 sulfur cluster binding"/>
    <property type="evidence" value="ECO:0007669"/>
    <property type="project" value="UniProtKB-KW"/>
</dbReference>
<dbReference type="PROSITE" id="PS00365">
    <property type="entry name" value="NIR_SIR"/>
    <property type="match status" value="1"/>
</dbReference>
<dbReference type="Gene3D" id="3.30.413.10">
    <property type="entry name" value="Sulfite Reductase Hemoprotein, domain 1"/>
    <property type="match status" value="2"/>
</dbReference>
<gene>
    <name evidence="22" type="ORF">LFTS_01200</name>
</gene>
<dbReference type="GO" id="GO:0046872">
    <property type="term" value="F:metal ion binding"/>
    <property type="evidence" value="ECO:0007669"/>
    <property type="project" value="UniProtKB-KW"/>
</dbReference>
<dbReference type="InterPro" id="IPR006067">
    <property type="entry name" value="NO2/SO3_Rdtase_4Fe4S_dom"/>
</dbReference>
<dbReference type="PRINTS" id="PR00397">
    <property type="entry name" value="SIROHAEM"/>
</dbReference>
<evidence type="ECO:0000256" key="6">
    <source>
        <dbReference type="ARBA" id="ARBA00022485"/>
    </source>
</evidence>
<feature type="domain" description="Nitrite/sulphite reductase 4Fe-4S" evidence="17">
    <location>
        <begin position="620"/>
        <end position="774"/>
    </location>
</feature>
<evidence type="ECO:0000256" key="10">
    <source>
        <dbReference type="ARBA" id="ARBA00022723"/>
    </source>
</evidence>
<dbReference type="PANTHER" id="PTHR43809:SF1">
    <property type="entry name" value="NITRITE REDUCTASE (NADH) LARGE SUBUNIT"/>
    <property type="match status" value="1"/>
</dbReference>
<dbReference type="Pfam" id="PF07992">
    <property type="entry name" value="Pyr_redox_2"/>
    <property type="match status" value="1"/>
</dbReference>
<evidence type="ECO:0000259" key="21">
    <source>
        <dbReference type="Pfam" id="PF18267"/>
    </source>
</evidence>
<keyword evidence="15" id="KW-0534">Nitrate assimilation</keyword>
<dbReference type="InterPro" id="IPR023753">
    <property type="entry name" value="FAD/NAD-binding_dom"/>
</dbReference>
<keyword evidence="11" id="KW-0274">FAD</keyword>
<dbReference type="InterPro" id="IPR005117">
    <property type="entry name" value="NiRdtase/SiRdtase_haem-b_fer"/>
</dbReference>
<comment type="cofactor">
    <cofactor evidence="2">
        <name>[4Fe-4S] cluster</name>
        <dbReference type="ChEBI" id="CHEBI:49883"/>
    </cofactor>
</comment>
<name>A0A2I2MGX8_9BACT</name>
<evidence type="ECO:0000259" key="19">
    <source>
        <dbReference type="Pfam" id="PF04324"/>
    </source>
</evidence>
<keyword evidence="14" id="KW-0411">Iron-sulfur</keyword>
<evidence type="ECO:0000256" key="2">
    <source>
        <dbReference type="ARBA" id="ARBA00001966"/>
    </source>
</evidence>
<dbReference type="PRINTS" id="PR00368">
    <property type="entry name" value="FADPNR"/>
</dbReference>